<comment type="cofactor">
    <cofactor evidence="1 8">
        <name>heme</name>
        <dbReference type="ChEBI" id="CHEBI:30413"/>
    </cofactor>
</comment>
<dbReference type="PANTHER" id="PTHR24305">
    <property type="entry name" value="CYTOCHROME P450"/>
    <property type="match status" value="1"/>
</dbReference>
<dbReference type="InterPro" id="IPR001128">
    <property type="entry name" value="Cyt_P450"/>
</dbReference>
<accession>A0A5M9MXZ7</accession>
<keyword evidence="10" id="KW-0472">Membrane</keyword>
<dbReference type="GO" id="GO:0004497">
    <property type="term" value="F:monooxygenase activity"/>
    <property type="evidence" value="ECO:0007669"/>
    <property type="project" value="UniProtKB-KW"/>
</dbReference>
<dbReference type="Gene3D" id="1.10.630.10">
    <property type="entry name" value="Cytochrome P450"/>
    <property type="match status" value="1"/>
</dbReference>
<dbReference type="Pfam" id="PF00067">
    <property type="entry name" value="p450"/>
    <property type="match status" value="1"/>
</dbReference>
<evidence type="ECO:0000256" key="3">
    <source>
        <dbReference type="ARBA" id="ARBA00022617"/>
    </source>
</evidence>
<evidence type="ECO:0000313" key="12">
    <source>
        <dbReference type="Proteomes" id="UP000324241"/>
    </source>
</evidence>
<keyword evidence="4 8" id="KW-0479">Metal-binding</keyword>
<evidence type="ECO:0000256" key="9">
    <source>
        <dbReference type="RuleBase" id="RU000461"/>
    </source>
</evidence>
<keyword evidence="10" id="KW-0812">Transmembrane</keyword>
<dbReference type="AlphaFoldDB" id="A0A5M9MXZ7"/>
<protein>
    <submittedName>
        <fullName evidence="11">Uncharacterized protein</fullName>
    </submittedName>
</protein>
<evidence type="ECO:0000256" key="2">
    <source>
        <dbReference type="ARBA" id="ARBA00010617"/>
    </source>
</evidence>
<dbReference type="CDD" id="cd11058">
    <property type="entry name" value="CYP60B-like"/>
    <property type="match status" value="1"/>
</dbReference>
<dbReference type="PRINTS" id="PR00385">
    <property type="entry name" value="P450"/>
</dbReference>
<dbReference type="InterPro" id="IPR002401">
    <property type="entry name" value="Cyt_P450_E_grp-I"/>
</dbReference>
<evidence type="ECO:0000256" key="7">
    <source>
        <dbReference type="ARBA" id="ARBA00023033"/>
    </source>
</evidence>
<sequence length="487" mass="55933">MDEIWRIIFLASTTTLLLLALYPLYNIFLHPLRKYPGPTLWAATRLPWCWHQFHGQLHHEILHLHEKYGKIVRVAPNELSFTSGSAWKAIYGPRPDEMSKDPVFSLLTPTGVQNILTADRATHTRQRRLLSHAFSENALREQHDIIEGYVDQLMEQLSLRSSRPVNIVAWLTYTVYDILRDLSFGEHFTCLDNGKADLFVSSIPAISKELTFIQIFRFYGVDKIRRLFMPKSISGARAQNMARVVETVTRRTERNTDRKDFLHYILAAMETDKGMSREEMEVNAFSFSIAGSESSSTTLSAFTFYICTHPDVYNTLVTEIRETFASEKEIVLSAVANLPYLNAVQNEVLRIHPPVAITLPRVTPAAGAIIDNCFVPGGTTVGVNHFAAYHDSRNFHCPNDFLPERWTGSDPVFEKDEKESFQPFSFGPRNCLGRNLAWAELRLITARLLYRFDLNMIGCEKWDDQKIWGFWVKEPLWVELHNRDGCI</sequence>
<evidence type="ECO:0000256" key="6">
    <source>
        <dbReference type="ARBA" id="ARBA00023004"/>
    </source>
</evidence>
<dbReference type="Proteomes" id="UP000324241">
    <property type="component" value="Unassembled WGS sequence"/>
</dbReference>
<proteinExistence type="inferred from homology"/>
<keyword evidence="3 8" id="KW-0349">Heme</keyword>
<dbReference type="GO" id="GO:0016705">
    <property type="term" value="F:oxidoreductase activity, acting on paired donors, with incorporation or reduction of molecular oxygen"/>
    <property type="evidence" value="ECO:0007669"/>
    <property type="project" value="InterPro"/>
</dbReference>
<dbReference type="InterPro" id="IPR050121">
    <property type="entry name" value="Cytochrome_P450_monoxygenase"/>
</dbReference>
<dbReference type="GO" id="GO:0005506">
    <property type="term" value="F:iron ion binding"/>
    <property type="evidence" value="ECO:0007669"/>
    <property type="project" value="InterPro"/>
</dbReference>
<dbReference type="OrthoDB" id="1470350at2759"/>
<keyword evidence="7 9" id="KW-0503">Monooxygenase</keyword>
<dbReference type="RefSeq" id="XP_033430197.1">
    <property type="nucleotide sequence ID" value="XM_033568202.1"/>
</dbReference>
<comment type="caution">
    <text evidence="11">The sequence shown here is derived from an EMBL/GenBank/DDBJ whole genome shotgun (WGS) entry which is preliminary data.</text>
</comment>
<dbReference type="GO" id="GO:0020037">
    <property type="term" value="F:heme binding"/>
    <property type="evidence" value="ECO:0007669"/>
    <property type="project" value="InterPro"/>
</dbReference>
<feature type="transmembrane region" description="Helical" evidence="10">
    <location>
        <begin position="7"/>
        <end position="25"/>
    </location>
</feature>
<dbReference type="PANTHER" id="PTHR24305:SF210">
    <property type="entry name" value="CYTOCHROME P450 MONOOXYGENASE ASQL-RELATED"/>
    <property type="match status" value="1"/>
</dbReference>
<dbReference type="GeneID" id="54326227"/>
<evidence type="ECO:0000256" key="8">
    <source>
        <dbReference type="PIRSR" id="PIRSR602401-1"/>
    </source>
</evidence>
<name>A0A5M9MXZ7_9EURO</name>
<organism evidence="11 12">
    <name type="scientific">Aspergillus tanneri</name>
    <dbReference type="NCBI Taxonomy" id="1220188"/>
    <lineage>
        <taxon>Eukaryota</taxon>
        <taxon>Fungi</taxon>
        <taxon>Dikarya</taxon>
        <taxon>Ascomycota</taxon>
        <taxon>Pezizomycotina</taxon>
        <taxon>Eurotiomycetes</taxon>
        <taxon>Eurotiomycetidae</taxon>
        <taxon>Eurotiales</taxon>
        <taxon>Aspergillaceae</taxon>
        <taxon>Aspergillus</taxon>
        <taxon>Aspergillus subgen. Circumdati</taxon>
    </lineage>
</organism>
<dbReference type="SUPFAM" id="SSF48264">
    <property type="entry name" value="Cytochrome P450"/>
    <property type="match status" value="1"/>
</dbReference>
<dbReference type="InterPro" id="IPR036396">
    <property type="entry name" value="Cyt_P450_sf"/>
</dbReference>
<dbReference type="PRINTS" id="PR00463">
    <property type="entry name" value="EP450I"/>
</dbReference>
<evidence type="ECO:0000256" key="4">
    <source>
        <dbReference type="ARBA" id="ARBA00022723"/>
    </source>
</evidence>
<dbReference type="EMBL" id="QUQM01000001">
    <property type="protein sequence ID" value="KAA8650836.1"/>
    <property type="molecule type" value="Genomic_DNA"/>
</dbReference>
<dbReference type="VEuPathDB" id="FungiDB:EYZ11_003812"/>
<evidence type="ECO:0000256" key="10">
    <source>
        <dbReference type="SAM" id="Phobius"/>
    </source>
</evidence>
<evidence type="ECO:0000256" key="1">
    <source>
        <dbReference type="ARBA" id="ARBA00001971"/>
    </source>
</evidence>
<comment type="similarity">
    <text evidence="2 9">Belongs to the cytochrome P450 family.</text>
</comment>
<keyword evidence="10" id="KW-1133">Transmembrane helix</keyword>
<gene>
    <name evidence="11" type="ORF">ATNIH1004_003525</name>
</gene>
<evidence type="ECO:0000313" key="11">
    <source>
        <dbReference type="EMBL" id="KAA8650836.1"/>
    </source>
</evidence>
<reference evidence="11 12" key="1">
    <citation type="submission" date="2019-08" db="EMBL/GenBank/DDBJ databases">
        <title>The genome sequence of a newly discovered highly antifungal drug resistant Aspergillus species, Aspergillus tanneri NIH 1004.</title>
        <authorList>
            <person name="Mounaud S."/>
            <person name="Singh I."/>
            <person name="Joardar V."/>
            <person name="Pakala S."/>
            <person name="Pakala S."/>
            <person name="Venepally P."/>
            <person name="Chung J.K."/>
            <person name="Losada L."/>
            <person name="Nierman W.C."/>
        </authorList>
    </citation>
    <scope>NUCLEOTIDE SEQUENCE [LARGE SCALE GENOMIC DNA]</scope>
    <source>
        <strain evidence="11 12">NIH1004</strain>
    </source>
</reference>
<evidence type="ECO:0000256" key="5">
    <source>
        <dbReference type="ARBA" id="ARBA00023002"/>
    </source>
</evidence>
<keyword evidence="6 8" id="KW-0408">Iron</keyword>
<feature type="binding site" description="axial binding residue" evidence="8">
    <location>
        <position position="431"/>
    </location>
    <ligand>
        <name>heme</name>
        <dbReference type="ChEBI" id="CHEBI:30413"/>
    </ligand>
    <ligandPart>
        <name>Fe</name>
        <dbReference type="ChEBI" id="CHEBI:18248"/>
    </ligandPart>
</feature>
<dbReference type="PROSITE" id="PS00086">
    <property type="entry name" value="CYTOCHROME_P450"/>
    <property type="match status" value="1"/>
</dbReference>
<dbReference type="InterPro" id="IPR017972">
    <property type="entry name" value="Cyt_P450_CS"/>
</dbReference>
<keyword evidence="5 9" id="KW-0560">Oxidoreductase</keyword>